<dbReference type="GO" id="GO:0016301">
    <property type="term" value="F:kinase activity"/>
    <property type="evidence" value="ECO:0007669"/>
    <property type="project" value="UniProtKB-KW"/>
</dbReference>
<dbReference type="AlphaFoldDB" id="A0AAW9RP45"/>
<dbReference type="EMBL" id="JBDKWZ010000001">
    <property type="protein sequence ID" value="MEN7546687.1"/>
    <property type="molecule type" value="Genomic_DNA"/>
</dbReference>
<gene>
    <name evidence="1" type="ORF">AAG747_02130</name>
</gene>
<dbReference type="Gene3D" id="3.30.420.40">
    <property type="match status" value="2"/>
</dbReference>
<dbReference type="PANTHER" id="PTHR43190">
    <property type="entry name" value="N-ACETYL-D-GLUCOSAMINE KINASE"/>
    <property type="match status" value="1"/>
</dbReference>
<dbReference type="InterPro" id="IPR052519">
    <property type="entry name" value="Euk-type_GlcNAc_Kinase"/>
</dbReference>
<dbReference type="CDD" id="cd24079">
    <property type="entry name" value="ASKHA_NBD_PG1100-like"/>
    <property type="match status" value="1"/>
</dbReference>
<accession>A0AAW9RP45</accession>
<dbReference type="RefSeq" id="WP_346819469.1">
    <property type="nucleotide sequence ID" value="NZ_JBDKWZ010000001.1"/>
</dbReference>
<keyword evidence="2" id="KW-1185">Reference proteome</keyword>
<dbReference type="PANTHER" id="PTHR43190:SF3">
    <property type="entry name" value="N-ACETYL-D-GLUCOSAMINE KINASE"/>
    <property type="match status" value="1"/>
</dbReference>
<proteinExistence type="predicted"/>
<keyword evidence="1" id="KW-0418">Kinase</keyword>
<name>A0AAW9RP45_9BACT</name>
<sequence length="291" mass="33079">MILIADSGSTKTDWRIIHENDAITQVSTTGLNPFFISADEIGAYLIENLLPKIELPIRKIYFYGAGCSTGQAKATIRTGLSHVFSEASIEVYDDMLAAARAACNHEEGIVCILGTGSNSCLYKEGKIVQTSPSNGIWFGDEGSAGYMGKMLIQAYLNQELPEELVRKFEKKYDQRRADILENVYSKPHPNRYLASFSRFVFHHMNHPFIYKLVYEGFQTFFRKTVCKYPDYQRYPVHCVGSVGFYYANVLRKVANELQIPLKNILESPIAGLTLFHQEEYRQQLAKKKKAE</sequence>
<dbReference type="Proteomes" id="UP001403385">
    <property type="component" value="Unassembled WGS sequence"/>
</dbReference>
<comment type="caution">
    <text evidence="1">The sequence shown here is derived from an EMBL/GenBank/DDBJ whole genome shotgun (WGS) entry which is preliminary data.</text>
</comment>
<keyword evidence="1" id="KW-0808">Transferase</keyword>
<dbReference type="SUPFAM" id="SSF53067">
    <property type="entry name" value="Actin-like ATPase domain"/>
    <property type="match status" value="2"/>
</dbReference>
<evidence type="ECO:0000313" key="1">
    <source>
        <dbReference type="EMBL" id="MEN7546687.1"/>
    </source>
</evidence>
<organism evidence="1 2">
    <name type="scientific">Rapidithrix thailandica</name>
    <dbReference type="NCBI Taxonomy" id="413964"/>
    <lineage>
        <taxon>Bacteria</taxon>
        <taxon>Pseudomonadati</taxon>
        <taxon>Bacteroidota</taxon>
        <taxon>Cytophagia</taxon>
        <taxon>Cytophagales</taxon>
        <taxon>Flammeovirgaceae</taxon>
        <taxon>Rapidithrix</taxon>
    </lineage>
</organism>
<reference evidence="1 2" key="1">
    <citation type="submission" date="2024-04" db="EMBL/GenBank/DDBJ databases">
        <title>Novel genus in family Flammeovirgaceae.</title>
        <authorList>
            <person name="Nguyen T.H."/>
            <person name="Vuong T.Q."/>
            <person name="Le H."/>
            <person name="Kim S.-G."/>
        </authorList>
    </citation>
    <scope>NUCLEOTIDE SEQUENCE [LARGE SCALE GENOMIC DNA]</scope>
    <source>
        <strain evidence="1 2">JCM 23209</strain>
    </source>
</reference>
<protein>
    <submittedName>
        <fullName evidence="1">N-acetylglucosamine kinase</fullName>
    </submittedName>
</protein>
<dbReference type="Gene3D" id="1.10.720.160">
    <property type="match status" value="1"/>
</dbReference>
<dbReference type="InterPro" id="IPR043129">
    <property type="entry name" value="ATPase_NBD"/>
</dbReference>
<evidence type="ECO:0000313" key="2">
    <source>
        <dbReference type="Proteomes" id="UP001403385"/>
    </source>
</evidence>